<feature type="domain" description="ABC transporter" evidence="11">
    <location>
        <begin position="544"/>
        <end position="770"/>
    </location>
</feature>
<dbReference type="PROSITE" id="PS50929">
    <property type="entry name" value="ABC_TM1F"/>
    <property type="match status" value="1"/>
</dbReference>
<keyword evidence="4 10" id="KW-0812">Transmembrane</keyword>
<dbReference type="SMART" id="SM00382">
    <property type="entry name" value="AAA"/>
    <property type="match status" value="2"/>
</dbReference>
<dbReference type="SUPFAM" id="SSF90123">
    <property type="entry name" value="ABC transporter transmembrane region"/>
    <property type="match status" value="1"/>
</dbReference>
<reference evidence="13" key="1">
    <citation type="submission" date="2019-06" db="EMBL/GenBank/DDBJ databases">
        <title>Genomics analysis of Aphanomyces spp. identifies a new class of oomycete effector associated with host adaptation.</title>
        <authorList>
            <person name="Gaulin E."/>
        </authorList>
    </citation>
    <scope>NUCLEOTIDE SEQUENCE</scope>
    <source>
        <strain evidence="13">CBS 578.67</strain>
    </source>
</reference>
<gene>
    <name evidence="13" type="ORF">As57867_022562</name>
</gene>
<evidence type="ECO:0000256" key="1">
    <source>
        <dbReference type="ARBA" id="ARBA00004128"/>
    </source>
</evidence>
<dbReference type="InterPro" id="IPR044726">
    <property type="entry name" value="ABCC_6TM_D2"/>
</dbReference>
<evidence type="ECO:0000256" key="8">
    <source>
        <dbReference type="ARBA" id="ARBA00022989"/>
    </source>
</evidence>
<dbReference type="OrthoDB" id="6500128at2759"/>
<comment type="subcellular location">
    <subcellularLocation>
        <location evidence="1">Vacuole membrane</location>
        <topology evidence="1">Multi-pass membrane protein</topology>
    </subcellularLocation>
</comment>
<dbReference type="PANTHER" id="PTHR24223:SF443">
    <property type="entry name" value="MULTIDRUG-RESISTANCE LIKE PROTEIN 1, ISOFORM I"/>
    <property type="match status" value="1"/>
</dbReference>
<dbReference type="AlphaFoldDB" id="A0A6A4XQN3"/>
<dbReference type="Gene3D" id="1.20.1560.10">
    <property type="entry name" value="ABC transporter type 1, transmembrane domain"/>
    <property type="match status" value="1"/>
</dbReference>
<keyword evidence="9 10" id="KW-0472">Membrane</keyword>
<evidence type="ECO:0000256" key="3">
    <source>
        <dbReference type="ARBA" id="ARBA00022448"/>
    </source>
</evidence>
<dbReference type="Pfam" id="PF00664">
    <property type="entry name" value="ABC_membrane"/>
    <property type="match status" value="1"/>
</dbReference>
<dbReference type="SUPFAM" id="SSF52540">
    <property type="entry name" value="P-loop containing nucleoside triphosphate hydrolases"/>
    <property type="match status" value="2"/>
</dbReference>
<evidence type="ECO:0000256" key="9">
    <source>
        <dbReference type="ARBA" id="ARBA00023136"/>
    </source>
</evidence>
<dbReference type="FunFam" id="1.20.1560.10:FF:000013">
    <property type="entry name" value="ABC transporter C family member 2"/>
    <property type="match status" value="1"/>
</dbReference>
<evidence type="ECO:0000313" key="13">
    <source>
        <dbReference type="EMBL" id="KAF0685488.1"/>
    </source>
</evidence>
<dbReference type="InterPro" id="IPR017871">
    <property type="entry name" value="ABC_transporter-like_CS"/>
</dbReference>
<feature type="transmembrane region" description="Helical" evidence="10">
    <location>
        <begin position="268"/>
        <end position="290"/>
    </location>
</feature>
<dbReference type="EMBL" id="VJMH01007117">
    <property type="protein sequence ID" value="KAF0685488.1"/>
    <property type="molecule type" value="Genomic_DNA"/>
</dbReference>
<evidence type="ECO:0000259" key="12">
    <source>
        <dbReference type="PROSITE" id="PS50929"/>
    </source>
</evidence>
<dbReference type="CDD" id="cd03244">
    <property type="entry name" value="ABCC_MRP_domain2"/>
    <property type="match status" value="1"/>
</dbReference>
<protein>
    <submittedName>
        <fullName evidence="13">Uncharacterized protein</fullName>
    </submittedName>
</protein>
<evidence type="ECO:0000259" key="11">
    <source>
        <dbReference type="PROSITE" id="PS50893"/>
    </source>
</evidence>
<dbReference type="InterPro" id="IPR003439">
    <property type="entry name" value="ABC_transporter-like_ATP-bd"/>
</dbReference>
<feature type="non-terminal residue" evidence="13">
    <location>
        <position position="1"/>
    </location>
</feature>
<dbReference type="InterPro" id="IPR050173">
    <property type="entry name" value="ABC_transporter_C-like"/>
</dbReference>
<evidence type="ECO:0000256" key="6">
    <source>
        <dbReference type="ARBA" id="ARBA00022741"/>
    </source>
</evidence>
<dbReference type="PROSITE" id="PS00211">
    <property type="entry name" value="ABC_TRANSPORTER_1"/>
    <property type="match status" value="1"/>
</dbReference>
<dbReference type="InterPro" id="IPR003593">
    <property type="entry name" value="AAA+_ATPase"/>
</dbReference>
<dbReference type="Gene3D" id="3.40.50.300">
    <property type="entry name" value="P-loop containing nucleotide triphosphate hydrolases"/>
    <property type="match status" value="2"/>
</dbReference>
<keyword evidence="5" id="KW-0677">Repeat</keyword>
<dbReference type="InterPro" id="IPR027417">
    <property type="entry name" value="P-loop_NTPase"/>
</dbReference>
<sequence length="770" mass="84480">GEMTQTQGTTGVYGSIAYASQEAWIQQMSVRDNILFGASFDSAKYTRVVDACGLLPDFALMKFGDMTAVGSKGGNLSGGQKARIGLARACYSNADIVILDAPLAAIDAVVQKEIMTKCIETLLKTKTVILVTHNADIIGSESVNRLVELDEGSLEHTLVKPSARHGHSTKNNQAQHPEFHLSTHVSEARTKWMQHFEDALAEETSDEEREHGQVDATVYASFVAACGGPWTIFWLCVIQTLWQSFQIASDVWLGHWTSSLDAVPQTTWYISIYSALCLGSVLMVLCRTLVVASSGLKASRTLFDKMTSSLLGTTMSFYDANPIGRIINRYADDTASLDTRLPFTVGGFLSTVFLVLGSLATSIVVVRWFGLLFMPIFAAYYALAQLYLRPSRELTRLMSITESPVFTFLDEVEHGVVTLRAFDHTQQAIDRHAHHVEVNHQMWYAKSVVDTWFELVVQLQGTAIVLVVASGLVYFRSILSAGMVGLAFNYILMADAYIVDIVKDFAALENGMIAPERILQYCNLKHEDPDASHKGQMTLTQGAIAFNHVQFRYKPTGEYVLHDLTCAIAGGEKIGIVGRTGAGKSSLTMVLFRMYPLTSGSISIDGRDIATIAKTDLRRHLSIIPQSPVLFKGTLRQYLDPFGAFDDAALWDVVTKAGLHSLVSGLPEKLSSEVAEKGSNLSVGERQMLCLARALLVQSKIVVLDEATAAMDHDTDVRLQQVIATEFATATVLTIAHRLHTVMHSDRIMVMDAGRVVEFDTPTALLAKED</sequence>
<name>A0A6A4XQN3_9STRA</name>
<organism evidence="13">
    <name type="scientific">Aphanomyces stellatus</name>
    <dbReference type="NCBI Taxonomy" id="120398"/>
    <lineage>
        <taxon>Eukaryota</taxon>
        <taxon>Sar</taxon>
        <taxon>Stramenopiles</taxon>
        <taxon>Oomycota</taxon>
        <taxon>Saprolegniomycetes</taxon>
        <taxon>Saprolegniales</taxon>
        <taxon>Verrucalvaceae</taxon>
        <taxon>Aphanomyces</taxon>
    </lineage>
</organism>
<dbReference type="Pfam" id="PF00005">
    <property type="entry name" value="ABC_tran"/>
    <property type="match status" value="2"/>
</dbReference>
<evidence type="ECO:0000256" key="10">
    <source>
        <dbReference type="SAM" id="Phobius"/>
    </source>
</evidence>
<dbReference type="FunFam" id="3.40.50.300:FF:000610">
    <property type="entry name" value="Multidrug resistance-associated ABC transporter"/>
    <property type="match status" value="1"/>
</dbReference>
<feature type="non-terminal residue" evidence="13">
    <location>
        <position position="770"/>
    </location>
</feature>
<evidence type="ECO:0000256" key="4">
    <source>
        <dbReference type="ARBA" id="ARBA00022692"/>
    </source>
</evidence>
<keyword evidence="7" id="KW-0067">ATP-binding</keyword>
<accession>A0A6A4XQN3</accession>
<comment type="caution">
    <text evidence="13">The sequence shown here is derived from an EMBL/GenBank/DDBJ whole genome shotgun (WGS) entry which is preliminary data.</text>
</comment>
<dbReference type="GO" id="GO:0140359">
    <property type="term" value="F:ABC-type transporter activity"/>
    <property type="evidence" value="ECO:0007669"/>
    <property type="project" value="InterPro"/>
</dbReference>
<keyword evidence="8 10" id="KW-1133">Transmembrane helix</keyword>
<dbReference type="InterPro" id="IPR036640">
    <property type="entry name" value="ABC1_TM_sf"/>
</dbReference>
<feature type="transmembrane region" description="Helical" evidence="10">
    <location>
        <begin position="341"/>
        <end position="360"/>
    </location>
</feature>
<keyword evidence="6" id="KW-0547">Nucleotide-binding</keyword>
<dbReference type="PANTHER" id="PTHR24223">
    <property type="entry name" value="ATP-BINDING CASSETTE SUB-FAMILY C"/>
    <property type="match status" value="1"/>
</dbReference>
<dbReference type="GO" id="GO:0005524">
    <property type="term" value="F:ATP binding"/>
    <property type="evidence" value="ECO:0007669"/>
    <property type="project" value="UniProtKB-KW"/>
</dbReference>
<comment type="similarity">
    <text evidence="2">Belongs to the ABC transporter superfamily. ABCC family. Conjugate transporter (TC 3.A.1.208) subfamily.</text>
</comment>
<feature type="transmembrane region" description="Helical" evidence="10">
    <location>
        <begin position="366"/>
        <end position="388"/>
    </location>
</feature>
<evidence type="ECO:0000256" key="7">
    <source>
        <dbReference type="ARBA" id="ARBA00022840"/>
    </source>
</evidence>
<dbReference type="GO" id="GO:0016887">
    <property type="term" value="F:ATP hydrolysis activity"/>
    <property type="evidence" value="ECO:0007669"/>
    <property type="project" value="InterPro"/>
</dbReference>
<feature type="transmembrane region" description="Helical" evidence="10">
    <location>
        <begin position="481"/>
        <end position="502"/>
    </location>
</feature>
<keyword evidence="3" id="KW-0813">Transport</keyword>
<dbReference type="PROSITE" id="PS50893">
    <property type="entry name" value="ABC_TRANSPORTER_2"/>
    <property type="match status" value="1"/>
</dbReference>
<proteinExistence type="inferred from homology"/>
<evidence type="ECO:0000256" key="2">
    <source>
        <dbReference type="ARBA" id="ARBA00009726"/>
    </source>
</evidence>
<evidence type="ECO:0000256" key="5">
    <source>
        <dbReference type="ARBA" id="ARBA00022737"/>
    </source>
</evidence>
<dbReference type="GO" id="GO:0005774">
    <property type="term" value="C:vacuolar membrane"/>
    <property type="evidence" value="ECO:0007669"/>
    <property type="project" value="UniProtKB-SubCell"/>
</dbReference>
<feature type="domain" description="ABC transmembrane type-1" evidence="12">
    <location>
        <begin position="233"/>
        <end position="510"/>
    </location>
</feature>
<dbReference type="InterPro" id="IPR011527">
    <property type="entry name" value="ABC1_TM_dom"/>
</dbReference>
<dbReference type="CDD" id="cd18580">
    <property type="entry name" value="ABC_6TM_ABCC_D2"/>
    <property type="match status" value="1"/>
</dbReference>